<feature type="non-terminal residue" evidence="3">
    <location>
        <position position="1"/>
    </location>
</feature>
<keyword evidence="1" id="KW-1133">Transmembrane helix</keyword>
<dbReference type="InterPro" id="IPR005162">
    <property type="entry name" value="Retrotrans_gag_dom"/>
</dbReference>
<reference evidence="3" key="1">
    <citation type="submission" date="2018-05" db="EMBL/GenBank/DDBJ databases">
        <title>Draft genome of Mucuna pruriens seed.</title>
        <authorList>
            <person name="Nnadi N.E."/>
            <person name="Vos R."/>
            <person name="Hasami M.H."/>
            <person name="Devisetty U.K."/>
            <person name="Aguiy J.C."/>
        </authorList>
    </citation>
    <scope>NUCLEOTIDE SEQUENCE [LARGE SCALE GENOMIC DNA]</scope>
    <source>
        <strain evidence="3">JCA_2017</strain>
    </source>
</reference>
<feature type="transmembrane region" description="Helical" evidence="1">
    <location>
        <begin position="54"/>
        <end position="74"/>
    </location>
</feature>
<sequence length="201" mass="22810">MTHQPQTLTAMFGWCCPTASCLTRDVSSDSWFSSLRLEAVPISFTIRDWLGPLIPNYCVLLAILEIICLTVAVLDVRKNFSRNKHFMSPQVLKRTGCRYNQSFAAPSRENGNAFILMFELVPVKGIRCTKDSLTGAVLSWYVNLENGCVKTWRDLAEVFLCQYKYNEDIAPDGSHLQNLSKANSEGFKDYAQRWRKLAAQV</sequence>
<feature type="domain" description="Retrotransposon gag" evidence="2">
    <location>
        <begin position="132"/>
        <end position="201"/>
    </location>
</feature>
<evidence type="ECO:0000256" key="1">
    <source>
        <dbReference type="SAM" id="Phobius"/>
    </source>
</evidence>
<organism evidence="3 4">
    <name type="scientific">Mucuna pruriens</name>
    <name type="common">Velvet bean</name>
    <name type="synonym">Dolichos pruriens</name>
    <dbReference type="NCBI Taxonomy" id="157652"/>
    <lineage>
        <taxon>Eukaryota</taxon>
        <taxon>Viridiplantae</taxon>
        <taxon>Streptophyta</taxon>
        <taxon>Embryophyta</taxon>
        <taxon>Tracheophyta</taxon>
        <taxon>Spermatophyta</taxon>
        <taxon>Magnoliopsida</taxon>
        <taxon>eudicotyledons</taxon>
        <taxon>Gunneridae</taxon>
        <taxon>Pentapetalae</taxon>
        <taxon>rosids</taxon>
        <taxon>fabids</taxon>
        <taxon>Fabales</taxon>
        <taxon>Fabaceae</taxon>
        <taxon>Papilionoideae</taxon>
        <taxon>50 kb inversion clade</taxon>
        <taxon>NPAAA clade</taxon>
        <taxon>indigoferoid/millettioid clade</taxon>
        <taxon>Phaseoleae</taxon>
        <taxon>Mucuna</taxon>
    </lineage>
</organism>
<evidence type="ECO:0000259" key="2">
    <source>
        <dbReference type="Pfam" id="PF03732"/>
    </source>
</evidence>
<protein>
    <recommendedName>
        <fullName evidence="2">Retrotransposon gag domain-containing protein</fullName>
    </recommendedName>
</protein>
<accession>A0A371ES61</accession>
<dbReference type="EMBL" id="QJKJ01012392">
    <property type="protein sequence ID" value="RDX68789.1"/>
    <property type="molecule type" value="Genomic_DNA"/>
</dbReference>
<proteinExistence type="predicted"/>
<keyword evidence="1" id="KW-0812">Transmembrane</keyword>
<gene>
    <name evidence="3" type="ORF">CR513_52184</name>
</gene>
<comment type="caution">
    <text evidence="3">The sequence shown here is derived from an EMBL/GenBank/DDBJ whole genome shotgun (WGS) entry which is preliminary data.</text>
</comment>
<dbReference type="Proteomes" id="UP000257109">
    <property type="component" value="Unassembled WGS sequence"/>
</dbReference>
<evidence type="ECO:0000313" key="3">
    <source>
        <dbReference type="EMBL" id="RDX68789.1"/>
    </source>
</evidence>
<keyword evidence="1" id="KW-0472">Membrane</keyword>
<dbReference type="AlphaFoldDB" id="A0A371ES61"/>
<dbReference type="Pfam" id="PF03732">
    <property type="entry name" value="Retrotrans_gag"/>
    <property type="match status" value="1"/>
</dbReference>
<dbReference type="PANTHER" id="PTHR33223">
    <property type="entry name" value="CCHC-TYPE DOMAIN-CONTAINING PROTEIN"/>
    <property type="match status" value="1"/>
</dbReference>
<dbReference type="OrthoDB" id="1750196at2759"/>
<name>A0A371ES61_MUCPR</name>
<keyword evidence="4" id="KW-1185">Reference proteome</keyword>
<dbReference type="PANTHER" id="PTHR33223:SF8">
    <property type="entry name" value="OS04G0172440 PROTEIN"/>
    <property type="match status" value="1"/>
</dbReference>
<evidence type="ECO:0000313" key="4">
    <source>
        <dbReference type="Proteomes" id="UP000257109"/>
    </source>
</evidence>